<dbReference type="Proteomes" id="UP000027135">
    <property type="component" value="Unassembled WGS sequence"/>
</dbReference>
<sequence>MGETDGEQFSLRWNNFHNNLTAGFHALLQEEDLVDVTLAAGGQFVHAHKIVLSVCSPYFKELFKVNPCKHPIVILKDVGHKELVAILQFMYQGEVNVQQEDLATFLKTAELLQIKGLTENDSPATNTPPSVPDTSETTPASRTTQPSLPEPPVVQSEDTPVHPYKRMRSETPAPSSTSVSSPCTVNEDTGGVEIVEMSKPKIEPVDYESDLEEVGRLPSHDDPLAQLLGGESSSHSHQDSAQGTVPIFASIPGLSQDSGSSQDGGQDIARYLRSPKGAHQLVHNGYIYTRDRIFRDTDFWRCCENNRLRCRGRCKTVCGLVTVTAEHNHMPQNEKIRLKAFMADVKERLAKGEESADEIFASLPSDILETYDMSSLKQSLMRSHRLLRVREIFAKKPARSVQLPFVQT</sequence>
<evidence type="ECO:0000256" key="6">
    <source>
        <dbReference type="SAM" id="MobiDB-lite"/>
    </source>
</evidence>
<dbReference type="InterPro" id="IPR007588">
    <property type="entry name" value="Znf_FLYWCH"/>
</dbReference>
<dbReference type="CDD" id="cd18315">
    <property type="entry name" value="BTB_POZ_BAB-like"/>
    <property type="match status" value="1"/>
</dbReference>
<dbReference type="AlphaFoldDB" id="A0A067RMV3"/>
<evidence type="ECO:0000313" key="9">
    <source>
        <dbReference type="Proteomes" id="UP000027135"/>
    </source>
</evidence>
<comment type="subcellular location">
    <subcellularLocation>
        <location evidence="1">Nucleus</location>
    </subcellularLocation>
</comment>
<evidence type="ECO:0000256" key="3">
    <source>
        <dbReference type="ARBA" id="ARBA00022771"/>
    </source>
</evidence>
<dbReference type="FunFam" id="3.30.710.10:FF:000036">
    <property type="entry name" value="Mod(Mdg4), isoform H"/>
    <property type="match status" value="1"/>
</dbReference>
<dbReference type="PROSITE" id="PS50097">
    <property type="entry name" value="BTB"/>
    <property type="match status" value="1"/>
</dbReference>
<feature type="region of interest" description="Disordered" evidence="6">
    <location>
        <begin position="117"/>
        <end position="187"/>
    </location>
</feature>
<dbReference type="eggNOG" id="ENOG502S6BI">
    <property type="taxonomic scope" value="Eukaryota"/>
</dbReference>
<dbReference type="SUPFAM" id="SSF54695">
    <property type="entry name" value="POZ domain"/>
    <property type="match status" value="1"/>
</dbReference>
<proteinExistence type="predicted"/>
<feature type="region of interest" description="Disordered" evidence="6">
    <location>
        <begin position="215"/>
        <end position="241"/>
    </location>
</feature>
<dbReference type="GO" id="GO:0005634">
    <property type="term" value="C:nucleus"/>
    <property type="evidence" value="ECO:0007669"/>
    <property type="project" value="UniProtKB-SubCell"/>
</dbReference>
<dbReference type="OrthoDB" id="2311693at2759"/>
<protein>
    <submittedName>
        <fullName evidence="8">Modifier of mdg4</fullName>
    </submittedName>
</protein>
<evidence type="ECO:0000259" key="7">
    <source>
        <dbReference type="PROSITE" id="PS50097"/>
    </source>
</evidence>
<feature type="compositionally biased region" description="Low complexity" evidence="6">
    <location>
        <begin position="170"/>
        <end position="184"/>
    </location>
</feature>
<organism evidence="8 9">
    <name type="scientific">Zootermopsis nevadensis</name>
    <name type="common">Dampwood termite</name>
    <dbReference type="NCBI Taxonomy" id="136037"/>
    <lineage>
        <taxon>Eukaryota</taxon>
        <taxon>Metazoa</taxon>
        <taxon>Ecdysozoa</taxon>
        <taxon>Arthropoda</taxon>
        <taxon>Hexapoda</taxon>
        <taxon>Insecta</taxon>
        <taxon>Pterygota</taxon>
        <taxon>Neoptera</taxon>
        <taxon>Polyneoptera</taxon>
        <taxon>Dictyoptera</taxon>
        <taxon>Blattodea</taxon>
        <taxon>Blattoidea</taxon>
        <taxon>Termitoidae</taxon>
        <taxon>Termopsidae</taxon>
        <taxon>Zootermopsis</taxon>
    </lineage>
</organism>
<dbReference type="InterPro" id="IPR051095">
    <property type="entry name" value="Dros_DevTransReg"/>
</dbReference>
<dbReference type="Pfam" id="PF04500">
    <property type="entry name" value="FLYWCH"/>
    <property type="match status" value="1"/>
</dbReference>
<feature type="compositionally biased region" description="Polar residues" evidence="6">
    <location>
        <begin position="231"/>
        <end position="241"/>
    </location>
</feature>
<dbReference type="Gene3D" id="3.30.710.10">
    <property type="entry name" value="Potassium Channel Kv1.1, Chain A"/>
    <property type="match status" value="1"/>
</dbReference>
<dbReference type="PANTHER" id="PTHR23110">
    <property type="entry name" value="BTB DOMAIN TRANSCRIPTION FACTOR"/>
    <property type="match status" value="1"/>
</dbReference>
<keyword evidence="5" id="KW-0539">Nucleus</keyword>
<keyword evidence="4" id="KW-0862">Zinc</keyword>
<evidence type="ECO:0000256" key="2">
    <source>
        <dbReference type="ARBA" id="ARBA00022723"/>
    </source>
</evidence>
<dbReference type="GO" id="GO:0006357">
    <property type="term" value="P:regulation of transcription by RNA polymerase II"/>
    <property type="evidence" value="ECO:0007669"/>
    <property type="project" value="TreeGrafter"/>
</dbReference>
<feature type="compositionally biased region" description="Polar residues" evidence="6">
    <location>
        <begin position="119"/>
        <end position="147"/>
    </location>
</feature>
<keyword evidence="2" id="KW-0479">Metal-binding</keyword>
<feature type="domain" description="BTB" evidence="7">
    <location>
        <begin position="34"/>
        <end position="99"/>
    </location>
</feature>
<dbReference type="SMART" id="SM00225">
    <property type="entry name" value="BTB"/>
    <property type="match status" value="1"/>
</dbReference>
<gene>
    <name evidence="8" type="ORF">L798_02844</name>
</gene>
<dbReference type="InterPro" id="IPR011333">
    <property type="entry name" value="SKP1/BTB/POZ_sf"/>
</dbReference>
<dbReference type="PANTHER" id="PTHR23110:SF99">
    <property type="entry name" value="BROAD-COMPLEX CORE PROTEIN ISOFORM 6"/>
    <property type="match status" value="1"/>
</dbReference>
<dbReference type="Gene3D" id="2.20.25.240">
    <property type="match status" value="1"/>
</dbReference>
<evidence type="ECO:0000256" key="1">
    <source>
        <dbReference type="ARBA" id="ARBA00004123"/>
    </source>
</evidence>
<dbReference type="InParanoid" id="A0A067RMV3"/>
<dbReference type="EMBL" id="KK852529">
    <property type="protein sequence ID" value="KDR21955.1"/>
    <property type="molecule type" value="Genomic_DNA"/>
</dbReference>
<evidence type="ECO:0000256" key="5">
    <source>
        <dbReference type="ARBA" id="ARBA00023242"/>
    </source>
</evidence>
<dbReference type="OMA" id="WRCCENN"/>
<evidence type="ECO:0000256" key="4">
    <source>
        <dbReference type="ARBA" id="ARBA00022833"/>
    </source>
</evidence>
<keyword evidence="3" id="KW-0863">Zinc-finger</keyword>
<name>A0A067RMV3_ZOONE</name>
<accession>A0A067RMV3</accession>
<dbReference type="Pfam" id="PF00651">
    <property type="entry name" value="BTB"/>
    <property type="match status" value="1"/>
</dbReference>
<reference evidence="8 9" key="1">
    <citation type="journal article" date="2014" name="Nat. Commun.">
        <title>Molecular traces of alternative social organization in a termite genome.</title>
        <authorList>
            <person name="Terrapon N."/>
            <person name="Li C."/>
            <person name="Robertson H.M."/>
            <person name="Ji L."/>
            <person name="Meng X."/>
            <person name="Booth W."/>
            <person name="Chen Z."/>
            <person name="Childers C.P."/>
            <person name="Glastad K.M."/>
            <person name="Gokhale K."/>
            <person name="Gowin J."/>
            <person name="Gronenberg W."/>
            <person name="Hermansen R.A."/>
            <person name="Hu H."/>
            <person name="Hunt B.G."/>
            <person name="Huylmans A.K."/>
            <person name="Khalil S.M."/>
            <person name="Mitchell R.D."/>
            <person name="Munoz-Torres M.C."/>
            <person name="Mustard J.A."/>
            <person name="Pan H."/>
            <person name="Reese J.T."/>
            <person name="Scharf M.E."/>
            <person name="Sun F."/>
            <person name="Vogel H."/>
            <person name="Xiao J."/>
            <person name="Yang W."/>
            <person name="Yang Z."/>
            <person name="Yang Z."/>
            <person name="Zhou J."/>
            <person name="Zhu J."/>
            <person name="Brent C.S."/>
            <person name="Elsik C.G."/>
            <person name="Goodisman M.A."/>
            <person name="Liberles D.A."/>
            <person name="Roe R.M."/>
            <person name="Vargo E.L."/>
            <person name="Vilcinskas A."/>
            <person name="Wang J."/>
            <person name="Bornberg-Bauer E."/>
            <person name="Korb J."/>
            <person name="Zhang G."/>
            <person name="Liebig J."/>
        </authorList>
    </citation>
    <scope>NUCLEOTIDE SEQUENCE [LARGE SCALE GENOMIC DNA]</scope>
    <source>
        <tissue evidence="8">Whole organism</tissue>
    </source>
</reference>
<evidence type="ECO:0000313" key="8">
    <source>
        <dbReference type="EMBL" id="KDR21955.1"/>
    </source>
</evidence>
<keyword evidence="9" id="KW-1185">Reference proteome</keyword>
<dbReference type="GO" id="GO:0008270">
    <property type="term" value="F:zinc ion binding"/>
    <property type="evidence" value="ECO:0007669"/>
    <property type="project" value="UniProtKB-KW"/>
</dbReference>
<dbReference type="InterPro" id="IPR000210">
    <property type="entry name" value="BTB/POZ_dom"/>
</dbReference>